<evidence type="ECO:0000256" key="1">
    <source>
        <dbReference type="SAM" id="MobiDB-lite"/>
    </source>
</evidence>
<feature type="non-terminal residue" evidence="2">
    <location>
        <position position="74"/>
    </location>
</feature>
<evidence type="ECO:0000313" key="2">
    <source>
        <dbReference type="EMBL" id="CAG8851778.1"/>
    </source>
</evidence>
<evidence type="ECO:0000313" key="3">
    <source>
        <dbReference type="Proteomes" id="UP000789901"/>
    </source>
</evidence>
<comment type="caution">
    <text evidence="2">The sequence shown here is derived from an EMBL/GenBank/DDBJ whole genome shotgun (WGS) entry which is preliminary data.</text>
</comment>
<feature type="region of interest" description="Disordered" evidence="1">
    <location>
        <begin position="46"/>
        <end position="74"/>
    </location>
</feature>
<keyword evidence="3" id="KW-1185">Reference proteome</keyword>
<organism evidence="2 3">
    <name type="scientific">Gigaspora margarita</name>
    <dbReference type="NCBI Taxonomy" id="4874"/>
    <lineage>
        <taxon>Eukaryota</taxon>
        <taxon>Fungi</taxon>
        <taxon>Fungi incertae sedis</taxon>
        <taxon>Mucoromycota</taxon>
        <taxon>Glomeromycotina</taxon>
        <taxon>Glomeromycetes</taxon>
        <taxon>Diversisporales</taxon>
        <taxon>Gigasporaceae</taxon>
        <taxon>Gigaspora</taxon>
    </lineage>
</organism>
<feature type="non-terminal residue" evidence="2">
    <location>
        <position position="1"/>
    </location>
</feature>
<reference evidence="2 3" key="1">
    <citation type="submission" date="2021-06" db="EMBL/GenBank/DDBJ databases">
        <authorList>
            <person name="Kallberg Y."/>
            <person name="Tangrot J."/>
            <person name="Rosling A."/>
        </authorList>
    </citation>
    <scope>NUCLEOTIDE SEQUENCE [LARGE SCALE GENOMIC DNA]</scope>
    <source>
        <strain evidence="2 3">120-4 pot B 10/14</strain>
    </source>
</reference>
<name>A0ABN7XBT8_GIGMA</name>
<proteinExistence type="predicted"/>
<dbReference type="EMBL" id="CAJVQB010107837">
    <property type="protein sequence ID" value="CAG8851778.1"/>
    <property type="molecule type" value="Genomic_DNA"/>
</dbReference>
<gene>
    <name evidence="2" type="ORF">GMARGA_LOCUS40911</name>
</gene>
<protein>
    <submittedName>
        <fullName evidence="2">25119_t:CDS:1</fullName>
    </submittedName>
</protein>
<sequence length="74" mass="8994">YQSDNIQEFTTILRRCNPRNLLNVCEKDRFVTIYNKDHYEQPPHNVKKIKHQKTKVINKVQKRKASKKENRTKI</sequence>
<dbReference type="Proteomes" id="UP000789901">
    <property type="component" value="Unassembled WGS sequence"/>
</dbReference>
<feature type="compositionally biased region" description="Basic residues" evidence="1">
    <location>
        <begin position="46"/>
        <end position="66"/>
    </location>
</feature>
<accession>A0ABN7XBT8</accession>